<dbReference type="InterPro" id="IPR050706">
    <property type="entry name" value="Cyclic-di-GMP_PDE-like"/>
</dbReference>
<organism evidence="4 5">
    <name type="scientific">Bordetella genomosp. 11</name>
    <dbReference type="NCBI Taxonomy" id="1416808"/>
    <lineage>
        <taxon>Bacteria</taxon>
        <taxon>Pseudomonadati</taxon>
        <taxon>Pseudomonadota</taxon>
        <taxon>Betaproteobacteria</taxon>
        <taxon>Burkholderiales</taxon>
        <taxon>Alcaligenaceae</taxon>
        <taxon>Bordetella</taxon>
    </lineage>
</organism>
<dbReference type="SMART" id="SM00448">
    <property type="entry name" value="REC"/>
    <property type="match status" value="1"/>
</dbReference>
<dbReference type="AlphaFoldDB" id="A0A261UZX1"/>
<evidence type="ECO:0000259" key="3">
    <source>
        <dbReference type="PROSITE" id="PS50883"/>
    </source>
</evidence>
<dbReference type="CDD" id="cd01948">
    <property type="entry name" value="EAL"/>
    <property type="match status" value="1"/>
</dbReference>
<dbReference type="Pfam" id="PF00563">
    <property type="entry name" value="EAL"/>
    <property type="match status" value="1"/>
</dbReference>
<reference evidence="5" key="1">
    <citation type="submission" date="2017-05" db="EMBL/GenBank/DDBJ databases">
        <title>Complete and WGS of Bordetella genogroups.</title>
        <authorList>
            <person name="Spilker T."/>
            <person name="Lipuma J."/>
        </authorList>
    </citation>
    <scope>NUCLEOTIDE SEQUENCE [LARGE SCALE GENOMIC DNA]</scope>
    <source>
        <strain evidence="5">AU8856</strain>
    </source>
</reference>
<feature type="domain" description="Response regulatory" evidence="2">
    <location>
        <begin position="19"/>
        <end position="141"/>
    </location>
</feature>
<dbReference type="Pfam" id="PF00072">
    <property type="entry name" value="Response_reg"/>
    <property type="match status" value="1"/>
</dbReference>
<evidence type="ECO:0000259" key="2">
    <source>
        <dbReference type="PROSITE" id="PS50110"/>
    </source>
</evidence>
<evidence type="ECO:0000313" key="4">
    <source>
        <dbReference type="EMBL" id="OZI67429.1"/>
    </source>
</evidence>
<proteinExistence type="predicted"/>
<dbReference type="SUPFAM" id="SSF52172">
    <property type="entry name" value="CheY-like"/>
    <property type="match status" value="1"/>
</dbReference>
<name>A0A261UZX1_9BORD</name>
<evidence type="ECO:0008006" key="6">
    <source>
        <dbReference type="Google" id="ProtNLM"/>
    </source>
</evidence>
<accession>A0A261UZX1</accession>
<dbReference type="PANTHER" id="PTHR33121">
    <property type="entry name" value="CYCLIC DI-GMP PHOSPHODIESTERASE PDEF"/>
    <property type="match status" value="1"/>
</dbReference>
<feature type="modified residue" description="4-aspartylphosphate" evidence="1">
    <location>
        <position position="71"/>
    </location>
</feature>
<dbReference type="SMART" id="SM00052">
    <property type="entry name" value="EAL"/>
    <property type="match status" value="1"/>
</dbReference>
<dbReference type="InterPro" id="IPR011006">
    <property type="entry name" value="CheY-like_superfamily"/>
</dbReference>
<sequence>MSGDGQVGPVAAAPHGVATVLVVDDSAVHRAHAAALCRALGIHAIHEASSGSAALTLLADAAPRPEVMIVDIEMPGMDCIELLEQLRIRDILPDLVIASGRESAMIDSVASVASGLGFHVLAGLEKPLTEAVLAGVLGRRGVRGTDARDRGRGTRTDKVPISPGMLEAALRDGQIHVHYQPKADMRTGLIRGVEALARWTHTEAGDMSPATFVPLAEQYGLIHPLTFIVMEQALAQVARWSRRGLRLSLAVNLSPLLLDWPGLANSILEVVERFQVPPEQIAFEITESSLVDADSGARGLLARLRLRGFGLSIDDYGTGFSSMQQLTRVPFTELKIDRAFVHGASGRRQLRAILGAAIDMASEMGLVTTAEGIETLEDWRLLQRLGCALGQGFFIAPAMPGEAIPSWLKTHRTRLALLRAPAQAPAED</sequence>
<evidence type="ECO:0000313" key="5">
    <source>
        <dbReference type="Proteomes" id="UP000215767"/>
    </source>
</evidence>
<feature type="domain" description="EAL" evidence="3">
    <location>
        <begin position="159"/>
        <end position="412"/>
    </location>
</feature>
<gene>
    <name evidence="4" type="ORF">CAL28_04575</name>
</gene>
<keyword evidence="1" id="KW-0597">Phosphoprotein</keyword>
<dbReference type="SUPFAM" id="SSF141868">
    <property type="entry name" value="EAL domain-like"/>
    <property type="match status" value="1"/>
</dbReference>
<evidence type="ECO:0000256" key="1">
    <source>
        <dbReference type="PROSITE-ProRule" id="PRU00169"/>
    </source>
</evidence>
<dbReference type="Proteomes" id="UP000215767">
    <property type="component" value="Unassembled WGS sequence"/>
</dbReference>
<dbReference type="InterPro" id="IPR001633">
    <property type="entry name" value="EAL_dom"/>
</dbReference>
<dbReference type="InterPro" id="IPR035919">
    <property type="entry name" value="EAL_sf"/>
</dbReference>
<dbReference type="GO" id="GO:0000160">
    <property type="term" value="P:phosphorelay signal transduction system"/>
    <property type="evidence" value="ECO:0007669"/>
    <property type="project" value="InterPro"/>
</dbReference>
<dbReference type="OrthoDB" id="9813903at2"/>
<comment type="caution">
    <text evidence="4">The sequence shown here is derived from an EMBL/GenBank/DDBJ whole genome shotgun (WGS) entry which is preliminary data.</text>
</comment>
<protein>
    <recommendedName>
        <fullName evidence="6">Diguanylate phosphodiesterase</fullName>
    </recommendedName>
</protein>
<dbReference type="Gene3D" id="3.20.20.450">
    <property type="entry name" value="EAL domain"/>
    <property type="match status" value="1"/>
</dbReference>
<keyword evidence="5" id="KW-1185">Reference proteome</keyword>
<dbReference type="PROSITE" id="PS50110">
    <property type="entry name" value="RESPONSE_REGULATORY"/>
    <property type="match status" value="1"/>
</dbReference>
<dbReference type="GO" id="GO:0071111">
    <property type="term" value="F:cyclic-guanylate-specific phosphodiesterase activity"/>
    <property type="evidence" value="ECO:0007669"/>
    <property type="project" value="InterPro"/>
</dbReference>
<dbReference type="InterPro" id="IPR001789">
    <property type="entry name" value="Sig_transdc_resp-reg_receiver"/>
</dbReference>
<dbReference type="Gene3D" id="3.40.50.2300">
    <property type="match status" value="1"/>
</dbReference>
<dbReference type="PROSITE" id="PS50883">
    <property type="entry name" value="EAL"/>
    <property type="match status" value="1"/>
</dbReference>
<dbReference type="EMBL" id="NEVS01000001">
    <property type="protein sequence ID" value="OZI67429.1"/>
    <property type="molecule type" value="Genomic_DNA"/>
</dbReference>
<dbReference type="PANTHER" id="PTHR33121:SF79">
    <property type="entry name" value="CYCLIC DI-GMP PHOSPHODIESTERASE PDED-RELATED"/>
    <property type="match status" value="1"/>
</dbReference>